<keyword evidence="7" id="KW-0206">Cytoskeleton</keyword>
<feature type="coiled-coil region" evidence="9">
    <location>
        <begin position="1224"/>
        <end position="1255"/>
    </location>
</feature>
<feature type="compositionally biased region" description="Basic and acidic residues" evidence="10">
    <location>
        <begin position="828"/>
        <end position="838"/>
    </location>
</feature>
<evidence type="ECO:0000313" key="12">
    <source>
        <dbReference type="Proteomes" id="UP000035681"/>
    </source>
</evidence>
<dbReference type="InterPro" id="IPR001752">
    <property type="entry name" value="Kinesin_motor_dom"/>
</dbReference>
<dbReference type="PRINTS" id="PR00380">
    <property type="entry name" value="KINESINHEAVY"/>
</dbReference>
<comment type="subcellular location">
    <subcellularLocation>
        <location evidence="1">Cytoplasm</location>
        <location evidence="1">Cytoskeleton</location>
    </subcellularLocation>
</comment>
<keyword evidence="12" id="KW-1185">Reference proteome</keyword>
<dbReference type="Pfam" id="PF00225">
    <property type="entry name" value="Kinesin"/>
    <property type="match status" value="1"/>
</dbReference>
<feature type="coiled-coil region" evidence="9">
    <location>
        <begin position="1341"/>
        <end position="1368"/>
    </location>
</feature>
<evidence type="ECO:0000256" key="7">
    <source>
        <dbReference type="ARBA" id="ARBA00023212"/>
    </source>
</evidence>
<dbReference type="GO" id="GO:0005524">
    <property type="term" value="F:ATP binding"/>
    <property type="evidence" value="ECO:0007669"/>
    <property type="project" value="UniProtKB-UniRule"/>
</dbReference>
<keyword evidence="2" id="KW-0493">Microtubule</keyword>
<dbReference type="GO" id="GO:0003777">
    <property type="term" value="F:microtubule motor activity"/>
    <property type="evidence" value="ECO:0007669"/>
    <property type="project" value="InterPro"/>
</dbReference>
<keyword evidence="6 8" id="KW-0505">Motor protein</keyword>
<dbReference type="SMART" id="SM00129">
    <property type="entry name" value="KISc"/>
    <property type="match status" value="1"/>
</dbReference>
<feature type="compositionally biased region" description="Basic and acidic residues" evidence="10">
    <location>
        <begin position="808"/>
        <end position="819"/>
    </location>
</feature>
<feature type="region of interest" description="Disordered" evidence="10">
    <location>
        <begin position="1536"/>
        <end position="1563"/>
    </location>
</feature>
<keyword evidence="5 9" id="KW-0175">Coiled coil</keyword>
<evidence type="ECO:0000256" key="10">
    <source>
        <dbReference type="SAM" id="MobiDB-lite"/>
    </source>
</evidence>
<keyword evidence="4 8" id="KW-0067">ATP-binding</keyword>
<dbReference type="SUPFAM" id="SSF52540">
    <property type="entry name" value="P-loop containing nucleoside triphosphate hydrolases"/>
    <property type="match status" value="1"/>
</dbReference>
<feature type="region of interest" description="Disordered" evidence="10">
    <location>
        <begin position="782"/>
        <end position="847"/>
    </location>
</feature>
<feature type="compositionally biased region" description="Polar residues" evidence="10">
    <location>
        <begin position="192"/>
        <end position="209"/>
    </location>
</feature>
<evidence type="ECO:0000256" key="8">
    <source>
        <dbReference type="PROSITE-ProRule" id="PRU00283"/>
    </source>
</evidence>
<dbReference type="PROSITE" id="PS00411">
    <property type="entry name" value="KINESIN_MOTOR_1"/>
    <property type="match status" value="1"/>
</dbReference>
<evidence type="ECO:0000256" key="4">
    <source>
        <dbReference type="ARBA" id="ARBA00022840"/>
    </source>
</evidence>
<feature type="domain" description="Kinesin motor" evidence="11">
    <location>
        <begin position="894"/>
        <end position="1217"/>
    </location>
</feature>
<evidence type="ECO:0000256" key="5">
    <source>
        <dbReference type="ARBA" id="ARBA00023054"/>
    </source>
</evidence>
<comment type="similarity">
    <text evidence="8">Belongs to the TRAFAC class myosin-kinesin ATPase superfamily. Kinesin family.</text>
</comment>
<feature type="compositionally biased region" description="Polar residues" evidence="10">
    <location>
        <begin position="236"/>
        <end position="255"/>
    </location>
</feature>
<dbReference type="GO" id="GO:0005874">
    <property type="term" value="C:microtubule"/>
    <property type="evidence" value="ECO:0007669"/>
    <property type="project" value="UniProtKB-KW"/>
</dbReference>
<dbReference type="PROSITE" id="PS50067">
    <property type="entry name" value="KINESIN_MOTOR_2"/>
    <property type="match status" value="1"/>
</dbReference>
<dbReference type="PANTHER" id="PTHR47968">
    <property type="entry name" value="CENTROMERE PROTEIN E"/>
    <property type="match status" value="1"/>
</dbReference>
<feature type="region of interest" description="Disordered" evidence="10">
    <location>
        <begin position="469"/>
        <end position="494"/>
    </location>
</feature>
<accession>A0AAF5DPV3</accession>
<protein>
    <recommendedName>
        <fullName evidence="11">Kinesin motor domain-containing protein</fullName>
    </recommendedName>
</protein>
<evidence type="ECO:0000256" key="1">
    <source>
        <dbReference type="ARBA" id="ARBA00004245"/>
    </source>
</evidence>
<name>A0AAF5DPV3_STRER</name>
<feature type="coiled-coil region" evidence="9">
    <location>
        <begin position="621"/>
        <end position="697"/>
    </location>
</feature>
<feature type="compositionally biased region" description="Low complexity" evidence="10">
    <location>
        <begin position="469"/>
        <end position="480"/>
    </location>
</feature>
<keyword evidence="3 8" id="KW-0547">Nucleotide-binding</keyword>
<dbReference type="InterPro" id="IPR027640">
    <property type="entry name" value="Kinesin-like_fam"/>
</dbReference>
<feature type="compositionally biased region" description="Polar residues" evidence="10">
    <location>
        <begin position="1536"/>
        <end position="1545"/>
    </location>
</feature>
<feature type="region of interest" description="Disordered" evidence="10">
    <location>
        <begin position="186"/>
        <end position="260"/>
    </location>
</feature>
<dbReference type="PANTHER" id="PTHR47968:SF13">
    <property type="entry name" value="KINESIN-LIKE PROTEIN KIF19 ISOFORM X1"/>
    <property type="match status" value="1"/>
</dbReference>
<evidence type="ECO:0000256" key="3">
    <source>
        <dbReference type="ARBA" id="ARBA00022741"/>
    </source>
</evidence>
<dbReference type="InterPro" id="IPR027417">
    <property type="entry name" value="P-loop_NTPase"/>
</dbReference>
<proteinExistence type="inferred from homology"/>
<evidence type="ECO:0000259" key="11">
    <source>
        <dbReference type="PROSITE" id="PS50067"/>
    </source>
</evidence>
<dbReference type="InterPro" id="IPR019821">
    <property type="entry name" value="Kinesin_motor_CS"/>
</dbReference>
<evidence type="ECO:0000256" key="6">
    <source>
        <dbReference type="ARBA" id="ARBA00023175"/>
    </source>
</evidence>
<dbReference type="Proteomes" id="UP000035681">
    <property type="component" value="Unplaced"/>
</dbReference>
<evidence type="ECO:0000313" key="13">
    <source>
        <dbReference type="WBParaSite" id="TCONS_00016954.p1"/>
    </source>
</evidence>
<dbReference type="GO" id="GO:0007018">
    <property type="term" value="P:microtubule-based movement"/>
    <property type="evidence" value="ECO:0007669"/>
    <property type="project" value="InterPro"/>
</dbReference>
<evidence type="ECO:0000256" key="2">
    <source>
        <dbReference type="ARBA" id="ARBA00022701"/>
    </source>
</evidence>
<reference evidence="13" key="1">
    <citation type="submission" date="2024-02" db="UniProtKB">
        <authorList>
            <consortium name="WormBaseParasite"/>
        </authorList>
    </citation>
    <scope>IDENTIFICATION</scope>
</reference>
<dbReference type="Gene3D" id="3.40.850.10">
    <property type="entry name" value="Kinesin motor domain"/>
    <property type="match status" value="1"/>
</dbReference>
<evidence type="ECO:0000256" key="9">
    <source>
        <dbReference type="SAM" id="Coils"/>
    </source>
</evidence>
<keyword evidence="7" id="KW-0963">Cytoplasm</keyword>
<dbReference type="InterPro" id="IPR036961">
    <property type="entry name" value="Kinesin_motor_dom_sf"/>
</dbReference>
<dbReference type="WBParaSite" id="TCONS_00016954.p1">
    <property type="protein sequence ID" value="TCONS_00016954.p1"/>
    <property type="gene ID" value="XLOC_010961"/>
</dbReference>
<organism evidence="12 13">
    <name type="scientific">Strongyloides stercoralis</name>
    <name type="common">Threadworm</name>
    <dbReference type="NCBI Taxonomy" id="6248"/>
    <lineage>
        <taxon>Eukaryota</taxon>
        <taxon>Metazoa</taxon>
        <taxon>Ecdysozoa</taxon>
        <taxon>Nematoda</taxon>
        <taxon>Chromadorea</taxon>
        <taxon>Rhabditida</taxon>
        <taxon>Tylenchina</taxon>
        <taxon>Panagrolaimomorpha</taxon>
        <taxon>Strongyloidoidea</taxon>
        <taxon>Strongyloididae</taxon>
        <taxon>Strongyloides</taxon>
    </lineage>
</organism>
<feature type="coiled-coil region" evidence="9">
    <location>
        <begin position="49"/>
        <end position="80"/>
    </location>
</feature>
<sequence length="1577" mass="178987">FFVILTLKYTLQDDSLSSSSESSSEMISYEVPLPTTKKLLAPVTSKSVLSKLAKKTKKLEEKMKKKSRKMNKKMKDAKEKAFKIKIEKKNNYTIKLTYSINMNQVELNSTIKMYFIKYLAIFAILAVKLTLQDDSASSSLENSNESELSENSQPLINELVTPMQEDTTDSAEDVADAIEEAISIEKAEKQVPTEQPETFQKQTLGNSLDLSDEDGKSVETNEQLEPLPDEHEESLSAFSNEDTNSFTPTESTNTLPNPPVVAPTKETLANRIKSKFTSGFQEFKEKMNDTRDKISKNLNGFKSKANEFKDRLSEKTVGSHAGKKAKALKDKLTNKFKEFGSNLKNKLSSSMELKLIITHKINSFDFKLHLAKKSTFKTIKIIVEKISNVPDKIKVCILSIMQKTIEPSLSKELVLSLIMELVEINLNNIYYSFLNKTLIDILQTHKFFAILAIIAFQFTLQDSSSSSLESSSESGSSEVKPPVPVKQEKSSKAKSILKKLKSKAGDLQKKVKDASKKVNKKMNEVKDKALKTKFGQKTSNILLNIVTVAAYVLELVSINFINLSYSMLEIKPIFAILAFQFTLQEDFSSISLESSSESESNEVQLPVPEEQAAVPQKKTLFSKLKGTAEKLKDKMKNANKKMSKKMKSVKEKAKKAKDEAKNKLLNTKAGKKTVELKEKAEEKLKHLGENFKSKLAKSSINIKDNINKRIIRPPMLLVKITKLTSICIIFQFIKNIIVISKKIINMKQIEQNSTIKMHFIKYLAIFAILAFQFTLQDSSSSSSENSNEIGLTEEPNPLPEQQAPVPEQKSKFSKFKDGLRSGAKKLKDKMNDTKEKMNKKMKKTKEKMDELKKRLKEKTTDSHAGNKAKKLKKKLMSLPDSNYGSQSNLNTEGILTVVVRIRPVNINEKSTKQVQITYPVGSKDLLLIDPEKFRNDILRINRQFERQFTFDSVFGPESTNEEIHHSTTEHLINLVSQGNNATIFAYGATGAGKTYTMVGNKETPGLMPLMTSSLYEKIKDTKLTVQISYLEIYNELIKDLLNPTSPILDLLEDEKGNVNIPRLTKIRAINKDKLLQILQNGNQRRTREATAANKESSRSHAILEVSVYNEKQLHGKLYLIDLAGSERASQTQNRGQRLKEGAAINKSLLALGNVINSLSSNSKGRYVNYRDSKLTRLLKDSLGGNCKTCMIANVTPCSSYYEETYNTLVYASRALNITTNYVSKQATTQEQNNIIANIEQAKKDFFEQRETLQNNNSSFPNINNNNINQINNEINLQQMNNFNIKNQYLSLSTKQNKLRNDLLTVNQEAYEQEINLISKNEILKEWTSTNSIEAKKFPKIINKFKQNIREMNRRSGELQDLRQKIEKSIRKNDSTMKGIEQRMRSVAKDKEQDDMINFMVSMAVKDAEKMAITSDSRLLLMRMKRQDFSLKKVYNYEKITNRLLGDDLNQNDREQLLTEYILLKNQMKYNLMSLKHNENVTSWNTQLLNSSNYKKLPNLQKSAHQNQKISTKYPSLPKIDEINIDLPKLKKNSITSDLELSSSHSNDSDDKEDEMLSVTQILPRSTSSDPLTLPIIS</sequence>
<feature type="binding site" evidence="8">
    <location>
        <begin position="987"/>
        <end position="994"/>
    </location>
    <ligand>
        <name>ATP</name>
        <dbReference type="ChEBI" id="CHEBI:30616"/>
    </ligand>
</feature>
<feature type="coiled-coil region" evidence="9">
    <location>
        <begin position="497"/>
        <end position="524"/>
    </location>
</feature>
<dbReference type="GO" id="GO:0008017">
    <property type="term" value="F:microtubule binding"/>
    <property type="evidence" value="ECO:0007669"/>
    <property type="project" value="InterPro"/>
</dbReference>
<dbReference type="AlphaFoldDB" id="A0AAF5DPV3"/>